<gene>
    <name evidence="2" type="ORF">LOTGIDRAFT_175565</name>
</gene>
<dbReference type="Proteomes" id="UP000030746">
    <property type="component" value="Unassembled WGS sequence"/>
</dbReference>
<dbReference type="GeneID" id="20243246"/>
<protein>
    <submittedName>
        <fullName evidence="2">Uncharacterized protein</fullName>
    </submittedName>
</protein>
<feature type="compositionally biased region" description="Basic residues" evidence="1">
    <location>
        <begin position="87"/>
        <end position="96"/>
    </location>
</feature>
<dbReference type="CTD" id="20243246"/>
<sequence length="156" mass="18263">MEETDEEELVEDLNIEFFALKYFTMSKLKQYKKDIEKMKKDSQEKDKKAEKEVERLQERIRELEEKEKVQKSAIEESSSEADESPSPHRRKIHRKKRVEDCSVSKTMATTQKSIETDLATPQLTRLPSTPKALFKVPQCVEDLSPECSEKLRDVIV</sequence>
<evidence type="ECO:0000256" key="1">
    <source>
        <dbReference type="SAM" id="MobiDB-lite"/>
    </source>
</evidence>
<organism evidence="2 3">
    <name type="scientific">Lottia gigantea</name>
    <name type="common">Giant owl limpet</name>
    <dbReference type="NCBI Taxonomy" id="225164"/>
    <lineage>
        <taxon>Eukaryota</taxon>
        <taxon>Metazoa</taxon>
        <taxon>Spiralia</taxon>
        <taxon>Lophotrochozoa</taxon>
        <taxon>Mollusca</taxon>
        <taxon>Gastropoda</taxon>
        <taxon>Patellogastropoda</taxon>
        <taxon>Lottioidea</taxon>
        <taxon>Lottiidae</taxon>
        <taxon>Lottia</taxon>
    </lineage>
</organism>
<dbReference type="EMBL" id="KB201919">
    <property type="protein sequence ID" value="ESO93441.1"/>
    <property type="molecule type" value="Genomic_DNA"/>
</dbReference>
<reference evidence="2 3" key="1">
    <citation type="journal article" date="2013" name="Nature">
        <title>Insights into bilaterian evolution from three spiralian genomes.</title>
        <authorList>
            <person name="Simakov O."/>
            <person name="Marletaz F."/>
            <person name="Cho S.J."/>
            <person name="Edsinger-Gonzales E."/>
            <person name="Havlak P."/>
            <person name="Hellsten U."/>
            <person name="Kuo D.H."/>
            <person name="Larsson T."/>
            <person name="Lv J."/>
            <person name="Arendt D."/>
            <person name="Savage R."/>
            <person name="Osoegawa K."/>
            <person name="de Jong P."/>
            <person name="Grimwood J."/>
            <person name="Chapman J.A."/>
            <person name="Shapiro H."/>
            <person name="Aerts A."/>
            <person name="Otillar R.P."/>
            <person name="Terry A.Y."/>
            <person name="Boore J.L."/>
            <person name="Grigoriev I.V."/>
            <person name="Lindberg D.R."/>
            <person name="Seaver E.C."/>
            <person name="Weisblat D.A."/>
            <person name="Putnam N.H."/>
            <person name="Rokhsar D.S."/>
        </authorList>
    </citation>
    <scope>NUCLEOTIDE SEQUENCE [LARGE SCALE GENOMIC DNA]</scope>
</reference>
<proteinExistence type="predicted"/>
<dbReference type="AlphaFoldDB" id="V4AIX3"/>
<feature type="region of interest" description="Disordered" evidence="1">
    <location>
        <begin position="63"/>
        <end position="120"/>
    </location>
</feature>
<feature type="compositionally biased region" description="Basic and acidic residues" evidence="1">
    <location>
        <begin position="63"/>
        <end position="74"/>
    </location>
</feature>
<evidence type="ECO:0000313" key="2">
    <source>
        <dbReference type="EMBL" id="ESO93441.1"/>
    </source>
</evidence>
<dbReference type="HOGENOM" id="CLU_1688727_0_0_1"/>
<keyword evidence="3" id="KW-1185">Reference proteome</keyword>
<accession>V4AIX3</accession>
<feature type="compositionally biased region" description="Polar residues" evidence="1">
    <location>
        <begin position="103"/>
        <end position="120"/>
    </location>
</feature>
<name>V4AIX3_LOTGI</name>
<dbReference type="RefSeq" id="XP_009055881.1">
    <property type="nucleotide sequence ID" value="XM_009057633.1"/>
</dbReference>
<evidence type="ECO:0000313" key="3">
    <source>
        <dbReference type="Proteomes" id="UP000030746"/>
    </source>
</evidence>
<dbReference type="KEGG" id="lgi:LOTGIDRAFT_175565"/>